<dbReference type="InterPro" id="IPR027417">
    <property type="entry name" value="P-loop_NTPase"/>
</dbReference>
<dbReference type="RefSeq" id="WP_052088161.1">
    <property type="nucleotide sequence ID" value="NZ_AWTN01000084.1"/>
</dbReference>
<gene>
    <name evidence="3" type="ORF">P245_10295</name>
</gene>
<evidence type="ECO:0000259" key="2">
    <source>
        <dbReference type="Pfam" id="PF05707"/>
    </source>
</evidence>
<dbReference type="AlphaFoldDB" id="A0A0E3C4F9"/>
<feature type="domain" description="Zona occludens toxin N-terminal" evidence="2">
    <location>
        <begin position="1"/>
        <end position="179"/>
    </location>
</feature>
<name>A0A0E3C4F9_9BURK</name>
<protein>
    <submittedName>
        <fullName evidence="3">Zonular occludens toxin</fullName>
    </submittedName>
</protein>
<dbReference type="Gene3D" id="3.40.50.300">
    <property type="entry name" value="P-loop containing nucleotide triphosphate hydrolases"/>
    <property type="match status" value="1"/>
</dbReference>
<keyword evidence="1" id="KW-1133">Transmembrane helix</keyword>
<evidence type="ECO:0000256" key="1">
    <source>
        <dbReference type="SAM" id="Phobius"/>
    </source>
</evidence>
<organism evidence="3 4">
    <name type="scientific">Comamonas thiooxydans</name>
    <dbReference type="NCBI Taxonomy" id="363952"/>
    <lineage>
        <taxon>Bacteria</taxon>
        <taxon>Pseudomonadati</taxon>
        <taxon>Pseudomonadota</taxon>
        <taxon>Betaproteobacteria</taxon>
        <taxon>Burkholderiales</taxon>
        <taxon>Comamonadaceae</taxon>
        <taxon>Comamonas</taxon>
    </lineage>
</organism>
<keyword evidence="1" id="KW-0812">Transmembrane</keyword>
<dbReference type="Proteomes" id="UP000029567">
    <property type="component" value="Unassembled WGS sequence"/>
</dbReference>
<keyword evidence="1" id="KW-0472">Membrane</keyword>
<evidence type="ECO:0000313" key="3">
    <source>
        <dbReference type="EMBL" id="KGG93514.1"/>
    </source>
</evidence>
<dbReference type="InterPro" id="IPR008900">
    <property type="entry name" value="Zot_N"/>
</dbReference>
<reference evidence="3 4" key="1">
    <citation type="submission" date="2013-09" db="EMBL/GenBank/DDBJ databases">
        <title>High correlation between genotypes and phenotypes of environmental bacteria Comamonas testosteroni strains.</title>
        <authorList>
            <person name="Liu L."/>
            <person name="Zhu W."/>
            <person name="Xia X."/>
            <person name="Xu B."/>
            <person name="Luo M."/>
            <person name="Wang G."/>
        </authorList>
    </citation>
    <scope>NUCLEOTIDE SEQUENCE [LARGE SCALE GENOMIC DNA]</scope>
    <source>
        <strain evidence="3 4">JL14</strain>
    </source>
</reference>
<comment type="caution">
    <text evidence="3">The sequence shown here is derived from an EMBL/GenBank/DDBJ whole genome shotgun (WGS) entry which is preliminary data.</text>
</comment>
<dbReference type="EMBL" id="AWTN01000084">
    <property type="protein sequence ID" value="KGG93514.1"/>
    <property type="molecule type" value="Genomic_DNA"/>
</dbReference>
<dbReference type="SUPFAM" id="SSF52540">
    <property type="entry name" value="P-loop containing nucleoside triphosphate hydrolases"/>
    <property type="match status" value="1"/>
</dbReference>
<sequence>MLYLVTGANGAGKTLNTLKWVRERQIKENRPVYHNGRFEAVEDGELSSWKKIDFKDWQTLEDGAIILVDECHNDMPVRSSRDDVPEHIKMLAEHRRRGFDFYLISQHPQNIDSFVRRLIGSPGWHRHLKRSFGADMVSCLEWAAVNPNCEKDGSSKSAEVSMVRYPKEVYQWYRSASLHTGKKKIPKAVYVLVACVLAIPVLGYFGYHQISAVKKSNASPAVAGVPVPVTGGEAAPGRKLTPYEYVQTYAPRIPDFAYSAPRYDEVTRAVIAPYPAACVQNSKGCKCYTQQATLLPMDQSTCKQIVEKGFFMDWQQSQQPMQVKAPEPVQRQAEPVHVSMPPMTAQPAQASAVDSYTQGLAARNAQVRSVFQ</sequence>
<accession>A0A0E3C4F9</accession>
<evidence type="ECO:0000313" key="4">
    <source>
        <dbReference type="Proteomes" id="UP000029567"/>
    </source>
</evidence>
<proteinExistence type="predicted"/>
<dbReference type="Pfam" id="PF05707">
    <property type="entry name" value="Zot"/>
    <property type="match status" value="1"/>
</dbReference>
<feature type="transmembrane region" description="Helical" evidence="1">
    <location>
        <begin position="188"/>
        <end position="207"/>
    </location>
</feature>